<dbReference type="PROSITE" id="PS00138">
    <property type="entry name" value="SUBTILASE_SER"/>
    <property type="match status" value="1"/>
</dbReference>
<dbReference type="Gene3D" id="3.30.70.80">
    <property type="entry name" value="Peptidase S8 propeptide/proteinase inhibitor I9"/>
    <property type="match status" value="1"/>
</dbReference>
<feature type="active site" description="Charge relay system" evidence="8 9">
    <location>
        <position position="299"/>
    </location>
</feature>
<keyword evidence="5 9" id="KW-0378">Hydrolase</keyword>
<dbReference type="PRINTS" id="PR00723">
    <property type="entry name" value="SUBTILISIN"/>
</dbReference>
<feature type="region of interest" description="Disordered" evidence="11">
    <location>
        <begin position="290"/>
        <end position="310"/>
    </location>
</feature>
<dbReference type="InterPro" id="IPR037045">
    <property type="entry name" value="S8pro/Inhibitor_I9_sf"/>
</dbReference>
<dbReference type="Gene3D" id="3.40.50.200">
    <property type="entry name" value="Peptidase S8/S53 domain"/>
    <property type="match status" value="1"/>
</dbReference>
<feature type="domain" description="Inhibitor I9" evidence="14">
    <location>
        <begin position="70"/>
        <end position="169"/>
    </location>
</feature>
<keyword evidence="7" id="KW-0325">Glycoprotein</keyword>
<evidence type="ECO:0000256" key="3">
    <source>
        <dbReference type="ARBA" id="ARBA00022670"/>
    </source>
</evidence>
<evidence type="ECO:0000313" key="17">
    <source>
        <dbReference type="Proteomes" id="UP000581087"/>
    </source>
</evidence>
<dbReference type="CDD" id="cd04852">
    <property type="entry name" value="Peptidases_S8_3"/>
    <property type="match status" value="1"/>
</dbReference>
<keyword evidence="6 9" id="KW-0720">Serine protease</keyword>
<evidence type="ECO:0000256" key="6">
    <source>
        <dbReference type="ARBA" id="ARBA00022825"/>
    </source>
</evidence>
<dbReference type="InterPro" id="IPR023828">
    <property type="entry name" value="Peptidase_S8_Ser-AS"/>
</dbReference>
<evidence type="ECO:0000256" key="1">
    <source>
        <dbReference type="ARBA" id="ARBA00004613"/>
    </source>
</evidence>
<evidence type="ECO:0000259" key="12">
    <source>
        <dbReference type="Pfam" id="PF00082"/>
    </source>
</evidence>
<dbReference type="Gene3D" id="3.50.30.30">
    <property type="match status" value="1"/>
</dbReference>
<evidence type="ECO:0000256" key="11">
    <source>
        <dbReference type="SAM" id="MobiDB-lite"/>
    </source>
</evidence>
<dbReference type="Pfam" id="PF02225">
    <property type="entry name" value="PA"/>
    <property type="match status" value="1"/>
</dbReference>
<dbReference type="InterPro" id="IPR045051">
    <property type="entry name" value="SBT"/>
</dbReference>
<dbReference type="Pfam" id="PF00082">
    <property type="entry name" value="Peptidase_S8"/>
    <property type="match status" value="1"/>
</dbReference>
<feature type="active site" description="Charge relay system" evidence="8 9">
    <location>
        <position position="637"/>
    </location>
</feature>
<reference evidence="16 17" key="1">
    <citation type="submission" date="2020-07" db="EMBL/GenBank/DDBJ databases">
        <title>Sequencing the genomes of 1000 actinobacteria strains.</title>
        <authorList>
            <person name="Klenk H.-P."/>
        </authorList>
    </citation>
    <scope>NUCLEOTIDE SEQUENCE [LARGE SCALE GENOMIC DNA]</scope>
    <source>
        <strain evidence="16 17">DSM 23870</strain>
    </source>
</reference>
<feature type="domain" description="Peptidase S8/S53" evidence="12">
    <location>
        <begin position="198"/>
        <end position="688"/>
    </location>
</feature>
<dbReference type="InterPro" id="IPR036852">
    <property type="entry name" value="Peptidase_S8/S53_dom_sf"/>
</dbReference>
<comment type="subcellular location">
    <subcellularLocation>
        <location evidence="1">Secreted</location>
    </subcellularLocation>
</comment>
<protein>
    <submittedName>
        <fullName evidence="16">Subtilisin family serine protease</fullName>
    </submittedName>
</protein>
<evidence type="ECO:0000256" key="8">
    <source>
        <dbReference type="PIRSR" id="PIRSR615500-1"/>
    </source>
</evidence>
<evidence type="ECO:0000259" key="15">
    <source>
        <dbReference type="Pfam" id="PF17766"/>
    </source>
</evidence>
<evidence type="ECO:0000313" key="16">
    <source>
        <dbReference type="EMBL" id="NYD66789.1"/>
    </source>
</evidence>
<dbReference type="PANTHER" id="PTHR10795">
    <property type="entry name" value="PROPROTEIN CONVERTASE SUBTILISIN/KEXIN"/>
    <property type="match status" value="1"/>
</dbReference>
<dbReference type="Proteomes" id="UP000581087">
    <property type="component" value="Unassembled WGS sequence"/>
</dbReference>
<evidence type="ECO:0000256" key="10">
    <source>
        <dbReference type="RuleBase" id="RU003355"/>
    </source>
</evidence>
<dbReference type="InterPro" id="IPR003137">
    <property type="entry name" value="PA_domain"/>
</dbReference>
<evidence type="ECO:0000256" key="5">
    <source>
        <dbReference type="ARBA" id="ARBA00022801"/>
    </source>
</evidence>
<sequence>MRSRFETRSHAPRRREHPGGFRALAVAAGGAVLAATALAGAALPAQAQPAGAGLIGAGITQPYTEFTDGRYIVVLADEPAAGYQGGVEGFSATAPEGDEQLDARRAPVQDYSSYLEDRQHEVAETVGAAVDESYTLTLNGFAADLDVAQATELSQQRDVIAVVPDEILQPTAVPSTEFLGLSGEGGVWDAVGGAESAGEGVVVGVLDTGIAPENASFAGDALGTDAGVGTPYLEGDEIVFDKADGGQFRGVCVEGEQFAADDCSTKIVGARYYVSGFGADRLGSADVGEYVSPRDGDGHGSHTASTAAGNHEVPTSIAGVDYGLISGVAPGAKIAAYKVCWSGPDPAVQTDDGCATSDLLAGIDQAVADGVDVINYSIGGGAASTTVSLTDQSFLYAAIAGVFVAASAGNDGPGSSTLDNASPWITTVAASTIPSYEATATFGDGTAVAGASITVDRSEGAEPVSGDLVRADLVANPTYDVGDSPLLCGPGSLDPALVAGKIVMCERGGYDRVAKSQTVADAGGIGMLLVNRTPGSIDTDEHSVPTVHLEDRYWETAYAYAGTEGAKVTFTPGNDVAVTGYTPPVPQVAGFSSRGPVLADGSDILKPDIAAPGVSILAAGANAEGAEGTYKFLSGTSMAAPHIAGLAALYLGERPNATPAEVKSAMMTTAYDTLDGEGATVTDPFAQGAGHVDPTKFFEPGLLYLNGESDWWSYIQGVGYDVGAEPIDASNLNLASIAIGDLTAPETITRTVTATQSGTFTAQPVDIAGIDVAVEPAEITLAEGESASYSVTFTRTDAPLDEWATGSLDWTSGETTVHSPIAVRPVTIVAPESVAGTGIDGAVEVTVTPGGDGEIPLATSGLALGTLQADPTGAETEHSGSGVPGDSFEYVIEVPEGVEFARFDLDAIDDTADLDLSVYQLNADGTAAVAQWQSATGAADERVDIPNPPAATYVAYVDVYSGSTAWDFRTFAVQPGAGEGGFTVDPAVLAGAQGEPVAYTASWAGLAADSSYLGLVHYGETGRSTVVSVVTGDAPAPDAPVNTAPPTISGTPAAGQTLTAEPGTWDVDGLVFTYQWQRDGVDIEGATAPTYVVTAADEGASLTVVVTATKEGLPPGSATSAAVVVVYSAKLSLSLSTPVSLSFIPVKATVHVTTAGDVAGEKVTITVGKKSVDAVLDQNGRAKVTLPRVGSGFYQVKASFAGTDDVQSATSPSKLLVIIF</sequence>
<organism evidence="16 17">
    <name type="scientific">Agromyces atrinae</name>
    <dbReference type="NCBI Taxonomy" id="592376"/>
    <lineage>
        <taxon>Bacteria</taxon>
        <taxon>Bacillati</taxon>
        <taxon>Actinomycetota</taxon>
        <taxon>Actinomycetes</taxon>
        <taxon>Micrococcales</taxon>
        <taxon>Microbacteriaceae</taxon>
        <taxon>Agromyces</taxon>
    </lineage>
</organism>
<dbReference type="InterPro" id="IPR010259">
    <property type="entry name" value="S8pro/Inhibitor_I9"/>
</dbReference>
<evidence type="ECO:0000256" key="9">
    <source>
        <dbReference type="PROSITE-ProRule" id="PRU01240"/>
    </source>
</evidence>
<evidence type="ECO:0000259" key="14">
    <source>
        <dbReference type="Pfam" id="PF05922"/>
    </source>
</evidence>
<accession>A0A852SIH4</accession>
<comment type="caution">
    <text evidence="16">The sequence shown here is derived from an EMBL/GenBank/DDBJ whole genome shotgun (WGS) entry which is preliminary data.</text>
</comment>
<dbReference type="CDD" id="cd02120">
    <property type="entry name" value="PA_subtilisin_like"/>
    <property type="match status" value="1"/>
</dbReference>
<comment type="similarity">
    <text evidence="2 9 10">Belongs to the peptidase S8 family.</text>
</comment>
<feature type="active site" description="Charge relay system" evidence="8 9">
    <location>
        <position position="207"/>
    </location>
</feature>
<evidence type="ECO:0000256" key="4">
    <source>
        <dbReference type="ARBA" id="ARBA00022729"/>
    </source>
</evidence>
<dbReference type="GO" id="GO:0005576">
    <property type="term" value="C:extracellular region"/>
    <property type="evidence" value="ECO:0007669"/>
    <property type="project" value="UniProtKB-SubCell"/>
</dbReference>
<dbReference type="RefSeq" id="WP_241830730.1">
    <property type="nucleotide sequence ID" value="NZ_JACCBI010000001.1"/>
</dbReference>
<keyword evidence="4" id="KW-0732">Signal</keyword>
<dbReference type="Gene3D" id="2.60.40.2310">
    <property type="match status" value="1"/>
</dbReference>
<dbReference type="Gene3D" id="2.60.120.380">
    <property type="match status" value="1"/>
</dbReference>
<dbReference type="SUPFAM" id="SSF52743">
    <property type="entry name" value="Subtilisin-like"/>
    <property type="match status" value="1"/>
</dbReference>
<dbReference type="PROSITE" id="PS51892">
    <property type="entry name" value="SUBTILASE"/>
    <property type="match status" value="1"/>
</dbReference>
<dbReference type="PROSITE" id="PS00136">
    <property type="entry name" value="SUBTILASE_ASP"/>
    <property type="match status" value="1"/>
</dbReference>
<feature type="domain" description="Subtilisin-like protease fibronectin type-III" evidence="15">
    <location>
        <begin position="731"/>
        <end position="823"/>
    </location>
</feature>
<evidence type="ECO:0000256" key="7">
    <source>
        <dbReference type="ARBA" id="ARBA00023180"/>
    </source>
</evidence>
<evidence type="ECO:0000256" key="2">
    <source>
        <dbReference type="ARBA" id="ARBA00011073"/>
    </source>
</evidence>
<proteinExistence type="inferred from homology"/>
<dbReference type="InterPro" id="IPR015500">
    <property type="entry name" value="Peptidase_S8_subtilisin-rel"/>
</dbReference>
<dbReference type="InterPro" id="IPR000209">
    <property type="entry name" value="Peptidase_S8/S53_dom"/>
</dbReference>
<name>A0A852SIH4_9MICO</name>
<dbReference type="AlphaFoldDB" id="A0A852SIH4"/>
<dbReference type="Gene3D" id="2.60.40.2700">
    <property type="match status" value="1"/>
</dbReference>
<dbReference type="Pfam" id="PF05922">
    <property type="entry name" value="Inhibitor_I9"/>
    <property type="match status" value="1"/>
</dbReference>
<dbReference type="InterPro" id="IPR023827">
    <property type="entry name" value="Peptidase_S8_Asp-AS"/>
</dbReference>
<dbReference type="GO" id="GO:0006508">
    <property type="term" value="P:proteolysis"/>
    <property type="evidence" value="ECO:0007669"/>
    <property type="project" value="UniProtKB-KW"/>
</dbReference>
<dbReference type="InterPro" id="IPR034197">
    <property type="entry name" value="Peptidases_S8_3"/>
</dbReference>
<dbReference type="EMBL" id="JACCBI010000001">
    <property type="protein sequence ID" value="NYD66789.1"/>
    <property type="molecule type" value="Genomic_DNA"/>
</dbReference>
<dbReference type="Pfam" id="PF17766">
    <property type="entry name" value="fn3_6"/>
    <property type="match status" value="1"/>
</dbReference>
<gene>
    <name evidence="16" type="ORF">BJ972_001308</name>
</gene>
<feature type="domain" description="PA" evidence="13">
    <location>
        <begin position="471"/>
        <end position="549"/>
    </location>
</feature>
<dbReference type="InterPro" id="IPR041469">
    <property type="entry name" value="Subtilisin-like_FN3"/>
</dbReference>
<evidence type="ECO:0000259" key="13">
    <source>
        <dbReference type="Pfam" id="PF02225"/>
    </source>
</evidence>
<dbReference type="GO" id="GO:0004252">
    <property type="term" value="F:serine-type endopeptidase activity"/>
    <property type="evidence" value="ECO:0007669"/>
    <property type="project" value="UniProtKB-UniRule"/>
</dbReference>
<keyword evidence="3 9" id="KW-0645">Protease</keyword>